<dbReference type="AlphaFoldDB" id="A0A8J3BHH6"/>
<evidence type="ECO:0000313" key="2">
    <source>
        <dbReference type="EMBL" id="GGK15255.1"/>
    </source>
</evidence>
<sequence length="201" mass="20871">MASPDTSRAARLGDAAIEVIAARGLRGLTHRAVDAAAGLPAGSTSYYARTRLALLELVCDRLVALDSAEAGLADGRPLPADLDAVVALGAGFAHHALHAGRSRMLARWELAMEATRNPALRERYNAAGARFRAPIAAVLAALGSPAPRRHGGIVLHWMEGVVFDAIVGAGSAAPPDLPKLRAGFRELLVCLLGGPGARRPD</sequence>
<comment type="caution">
    <text evidence="2">The sequence shown here is derived from an EMBL/GenBank/DDBJ whole genome shotgun (WGS) entry which is preliminary data.</text>
</comment>
<accession>A0A8J3BHH6</accession>
<reference evidence="2" key="1">
    <citation type="journal article" date="2014" name="Int. J. Syst. Evol. Microbiol.">
        <title>Complete genome sequence of Corynebacterium casei LMG S-19264T (=DSM 44701T), isolated from a smear-ripened cheese.</title>
        <authorList>
            <consortium name="US DOE Joint Genome Institute (JGI-PGF)"/>
            <person name="Walter F."/>
            <person name="Albersmeier A."/>
            <person name="Kalinowski J."/>
            <person name="Ruckert C."/>
        </authorList>
    </citation>
    <scope>NUCLEOTIDE SEQUENCE</scope>
    <source>
        <strain evidence="2">JCM 3091</strain>
    </source>
</reference>
<dbReference type="InterPro" id="IPR009057">
    <property type="entry name" value="Homeodomain-like_sf"/>
</dbReference>
<dbReference type="Gene3D" id="1.10.357.10">
    <property type="entry name" value="Tetracycline Repressor, domain 2"/>
    <property type="match status" value="1"/>
</dbReference>
<keyword evidence="3" id="KW-1185">Reference proteome</keyword>
<evidence type="ECO:0000313" key="3">
    <source>
        <dbReference type="Proteomes" id="UP000662200"/>
    </source>
</evidence>
<dbReference type="Pfam" id="PF17940">
    <property type="entry name" value="TetR_C_31"/>
    <property type="match status" value="1"/>
</dbReference>
<dbReference type="SUPFAM" id="SSF46689">
    <property type="entry name" value="Homeodomain-like"/>
    <property type="match status" value="1"/>
</dbReference>
<dbReference type="EMBL" id="BMQC01000001">
    <property type="protein sequence ID" value="GGK15255.1"/>
    <property type="molecule type" value="Genomic_DNA"/>
</dbReference>
<gene>
    <name evidence="2" type="ORF">GCM10010124_04830</name>
</gene>
<evidence type="ECO:0000259" key="1">
    <source>
        <dbReference type="Pfam" id="PF17940"/>
    </source>
</evidence>
<feature type="domain" description="Tetracyclin repressor-like C-terminal group 31" evidence="1">
    <location>
        <begin position="81"/>
        <end position="189"/>
    </location>
</feature>
<protein>
    <submittedName>
        <fullName evidence="2">TetR family transcriptional regulator</fullName>
    </submittedName>
</protein>
<reference evidence="2" key="2">
    <citation type="submission" date="2020-09" db="EMBL/GenBank/DDBJ databases">
        <authorList>
            <person name="Sun Q."/>
            <person name="Ohkuma M."/>
        </authorList>
    </citation>
    <scope>NUCLEOTIDE SEQUENCE</scope>
    <source>
        <strain evidence="2">JCM 3091</strain>
    </source>
</reference>
<dbReference type="RefSeq" id="WP_189112463.1">
    <property type="nucleotide sequence ID" value="NZ_BMQC01000001.1"/>
</dbReference>
<organism evidence="2 3">
    <name type="scientific">Pilimelia terevasa</name>
    <dbReference type="NCBI Taxonomy" id="53372"/>
    <lineage>
        <taxon>Bacteria</taxon>
        <taxon>Bacillati</taxon>
        <taxon>Actinomycetota</taxon>
        <taxon>Actinomycetes</taxon>
        <taxon>Micromonosporales</taxon>
        <taxon>Micromonosporaceae</taxon>
        <taxon>Pilimelia</taxon>
    </lineage>
</organism>
<dbReference type="Proteomes" id="UP000662200">
    <property type="component" value="Unassembled WGS sequence"/>
</dbReference>
<name>A0A8J3BHH6_9ACTN</name>
<dbReference type="InterPro" id="IPR041583">
    <property type="entry name" value="TetR_C_31"/>
</dbReference>
<proteinExistence type="predicted"/>